<proteinExistence type="predicted"/>
<name>A0ABP1PT30_9HEXA</name>
<feature type="signal peptide" evidence="1">
    <location>
        <begin position="1"/>
        <end position="23"/>
    </location>
</feature>
<comment type="caution">
    <text evidence="2">The sequence shown here is derived from an EMBL/GenBank/DDBJ whole genome shotgun (WGS) entry which is preliminary data.</text>
</comment>
<dbReference type="EMBL" id="CAXLJM020000007">
    <property type="protein sequence ID" value="CAL8072424.1"/>
    <property type="molecule type" value="Genomic_DNA"/>
</dbReference>
<evidence type="ECO:0000313" key="3">
    <source>
        <dbReference type="Proteomes" id="UP001642540"/>
    </source>
</evidence>
<feature type="chain" id="PRO_5045239702" evidence="1">
    <location>
        <begin position="24"/>
        <end position="182"/>
    </location>
</feature>
<sequence length="182" mass="20346">MPVQWKTVLSLATFCITLNYVTSSILIDPVPQDFKVSFSDDNTTAVNPESTDIQPRKRDVSTLITSTTAERQKTGNTEEVDRSHFRTVRAIRAGGGLRGGFGRGGFGRGGFGRGGFGRGGFGRGGLRAWGGRGRYNPYWGGRYNSYWGWGGGYGYYPYYYGGWPYGRRQRYWPRRRPAIIIG</sequence>
<keyword evidence="1" id="KW-0732">Signal</keyword>
<evidence type="ECO:0000256" key="1">
    <source>
        <dbReference type="SAM" id="SignalP"/>
    </source>
</evidence>
<evidence type="ECO:0000313" key="2">
    <source>
        <dbReference type="EMBL" id="CAL8072424.1"/>
    </source>
</evidence>
<organism evidence="2 3">
    <name type="scientific">Orchesella dallaii</name>
    <dbReference type="NCBI Taxonomy" id="48710"/>
    <lineage>
        <taxon>Eukaryota</taxon>
        <taxon>Metazoa</taxon>
        <taxon>Ecdysozoa</taxon>
        <taxon>Arthropoda</taxon>
        <taxon>Hexapoda</taxon>
        <taxon>Collembola</taxon>
        <taxon>Entomobryomorpha</taxon>
        <taxon>Entomobryoidea</taxon>
        <taxon>Orchesellidae</taxon>
        <taxon>Orchesellinae</taxon>
        <taxon>Orchesella</taxon>
    </lineage>
</organism>
<gene>
    <name evidence="2" type="ORF">ODALV1_LOCUS2163</name>
</gene>
<dbReference type="Proteomes" id="UP001642540">
    <property type="component" value="Unassembled WGS sequence"/>
</dbReference>
<reference evidence="2 3" key="1">
    <citation type="submission" date="2024-08" db="EMBL/GenBank/DDBJ databases">
        <authorList>
            <person name="Cucini C."/>
            <person name="Frati F."/>
        </authorList>
    </citation>
    <scope>NUCLEOTIDE SEQUENCE [LARGE SCALE GENOMIC DNA]</scope>
</reference>
<protein>
    <submittedName>
        <fullName evidence="2">Uncharacterized protein</fullName>
    </submittedName>
</protein>
<accession>A0ABP1PT30</accession>
<keyword evidence="3" id="KW-1185">Reference proteome</keyword>